<dbReference type="InterPro" id="IPR021054">
    <property type="entry name" value="Cell_wall_mannoprotein_1"/>
</dbReference>
<dbReference type="Gene3D" id="1.20.1280.140">
    <property type="match status" value="1"/>
</dbReference>
<feature type="chain" id="PRO_5042580131" evidence="1">
    <location>
        <begin position="18"/>
        <end position="170"/>
    </location>
</feature>
<reference evidence="2" key="1">
    <citation type="submission" date="2023-06" db="EMBL/GenBank/DDBJ databases">
        <title>Conoideocrella luteorostrata (Hypocreales: Clavicipitaceae), a potential biocontrol fungus for elongate hemlock scale in United States Christmas tree production areas.</title>
        <authorList>
            <person name="Barrett H."/>
            <person name="Lovett B."/>
            <person name="Macias A.M."/>
            <person name="Stajich J.E."/>
            <person name="Kasson M.T."/>
        </authorList>
    </citation>
    <scope>NUCLEOTIDE SEQUENCE</scope>
    <source>
        <strain evidence="2">ARSEF 14590</strain>
    </source>
</reference>
<protein>
    <submittedName>
        <fullName evidence="2">Uncharacterized protein</fullName>
    </submittedName>
</protein>
<dbReference type="AlphaFoldDB" id="A0AAJ0CNY9"/>
<evidence type="ECO:0000313" key="2">
    <source>
        <dbReference type="EMBL" id="KAK2595114.1"/>
    </source>
</evidence>
<gene>
    <name evidence="2" type="ORF">QQS21_007140</name>
</gene>
<dbReference type="GO" id="GO:0005576">
    <property type="term" value="C:extracellular region"/>
    <property type="evidence" value="ECO:0007669"/>
    <property type="project" value="TreeGrafter"/>
</dbReference>
<dbReference type="EMBL" id="JASWJB010000142">
    <property type="protein sequence ID" value="KAK2595114.1"/>
    <property type="molecule type" value="Genomic_DNA"/>
</dbReference>
<dbReference type="PANTHER" id="PTHR38123:SF1">
    <property type="entry name" value="HYDROPHOBIC SURFACE BINDING PROTEIN"/>
    <property type="match status" value="1"/>
</dbReference>
<comment type="caution">
    <text evidence="2">The sequence shown here is derived from an EMBL/GenBank/DDBJ whole genome shotgun (WGS) entry which is preliminary data.</text>
</comment>
<evidence type="ECO:0000256" key="1">
    <source>
        <dbReference type="SAM" id="SignalP"/>
    </source>
</evidence>
<organism evidence="2 3">
    <name type="scientific">Conoideocrella luteorostrata</name>
    <dbReference type="NCBI Taxonomy" id="1105319"/>
    <lineage>
        <taxon>Eukaryota</taxon>
        <taxon>Fungi</taxon>
        <taxon>Dikarya</taxon>
        <taxon>Ascomycota</taxon>
        <taxon>Pezizomycotina</taxon>
        <taxon>Sordariomycetes</taxon>
        <taxon>Hypocreomycetidae</taxon>
        <taxon>Hypocreales</taxon>
        <taxon>Clavicipitaceae</taxon>
        <taxon>Conoideocrella</taxon>
    </lineage>
</organism>
<feature type="signal peptide" evidence="1">
    <location>
        <begin position="1"/>
        <end position="17"/>
    </location>
</feature>
<keyword evidence="1" id="KW-0732">Signal</keyword>
<keyword evidence="3" id="KW-1185">Reference proteome</keyword>
<evidence type="ECO:0000313" key="3">
    <source>
        <dbReference type="Proteomes" id="UP001251528"/>
    </source>
</evidence>
<name>A0AAJ0CNY9_9HYPO</name>
<dbReference type="PANTHER" id="PTHR38123">
    <property type="entry name" value="CELL WALL SERINE-THREONINE-RICH GALACTOMANNOPROTEIN MP1 (AFU_ORTHOLOGUE AFUA_4G03240)"/>
    <property type="match status" value="1"/>
</dbReference>
<dbReference type="Proteomes" id="UP001251528">
    <property type="component" value="Unassembled WGS sequence"/>
</dbReference>
<proteinExistence type="predicted"/>
<accession>A0AAJ0CNY9</accession>
<dbReference type="Pfam" id="PF12296">
    <property type="entry name" value="HsbA"/>
    <property type="match status" value="1"/>
</dbReference>
<sequence length="170" mass="17726">MLLKTILPVVFAVSAVADVTSINNALITITKDLVALNNTLASFKGDLFAAIPILGASNKLQTSIKAGTDAAKKSNPLSFDDTLIIAESTADLAEDSTQTIDTLIAAKPKFDKLFIVTPITLGLTKDLRAATANLSAAIIEKVPADLQPVSKALVQGIDDDFARAVKAYGG</sequence>